<evidence type="ECO:0000313" key="3">
    <source>
        <dbReference type="Proteomes" id="UP000183567"/>
    </source>
</evidence>
<protein>
    <submittedName>
        <fullName evidence="2">Uncharacterized protein</fullName>
    </submittedName>
</protein>
<gene>
    <name evidence="2" type="ORF">AZE42_08417</name>
</gene>
<feature type="region of interest" description="Disordered" evidence="1">
    <location>
        <begin position="216"/>
        <end position="422"/>
    </location>
</feature>
<feature type="compositionally biased region" description="Polar residues" evidence="1">
    <location>
        <begin position="13"/>
        <end position="29"/>
    </location>
</feature>
<comment type="caution">
    <text evidence="2">The sequence shown here is derived from an EMBL/GenBank/DDBJ whole genome shotgun (WGS) entry which is preliminary data.</text>
</comment>
<feature type="compositionally biased region" description="Basic and acidic residues" evidence="1">
    <location>
        <begin position="387"/>
        <end position="414"/>
    </location>
</feature>
<evidence type="ECO:0000313" key="2">
    <source>
        <dbReference type="EMBL" id="OJA13490.1"/>
    </source>
</evidence>
<keyword evidence="3" id="KW-1185">Reference proteome</keyword>
<sequence>MVFGLFARKPDTSPFQLHTPTPSISNSESLAAPPPISPSPPPNSLTTDLDAETEVTDPTVLYDLVRSVPPQTLHTYTLAHLRPLTTSQQTPPSPRTLTALTNFFSSLSPPPQLHCARCHSSFFELSNTDTSCRVPHDDESALVDRSAYETLWGCCGQSVEGTGDMGPPNGWCYEGRHTTDIKRARFRADSTIHDDKLVSCDTMGCYGRKRKRSASVSSDDVSISMRKKDKGKAKAKSIDESSPKSATTRKPASKASTRSTPKPLSKTSSTNQLRTRPLPKSHLHQSHVASPTVDGESISGFDAPALARHKSTTPHDTDPPRDTDLPREPDIPVRPPRGRTNTNTSIKANMRPTADEPCRPRTRSTAREERSLSRPRASARGSSVRVVLRERSAREKEKGVSESDGDERGRGRGREVKKRRVG</sequence>
<feature type="compositionally biased region" description="Basic residues" evidence="1">
    <location>
        <begin position="225"/>
        <end position="235"/>
    </location>
</feature>
<evidence type="ECO:0000256" key="1">
    <source>
        <dbReference type="SAM" id="MobiDB-lite"/>
    </source>
</evidence>
<dbReference type="EMBL" id="LVVM01004144">
    <property type="protein sequence ID" value="OJA13490.1"/>
    <property type="molecule type" value="Genomic_DNA"/>
</dbReference>
<name>A0A1J8QVH1_9AGAM</name>
<dbReference type="OrthoDB" id="3245731at2759"/>
<accession>A0A1J8QVH1</accession>
<feature type="compositionally biased region" description="Basic and acidic residues" evidence="1">
    <location>
        <begin position="313"/>
        <end position="331"/>
    </location>
</feature>
<organism evidence="2 3">
    <name type="scientific">Rhizopogon vesiculosus</name>
    <dbReference type="NCBI Taxonomy" id="180088"/>
    <lineage>
        <taxon>Eukaryota</taxon>
        <taxon>Fungi</taxon>
        <taxon>Dikarya</taxon>
        <taxon>Basidiomycota</taxon>
        <taxon>Agaricomycotina</taxon>
        <taxon>Agaricomycetes</taxon>
        <taxon>Agaricomycetidae</taxon>
        <taxon>Boletales</taxon>
        <taxon>Suillineae</taxon>
        <taxon>Rhizopogonaceae</taxon>
        <taxon>Rhizopogon</taxon>
    </lineage>
</organism>
<feature type="compositionally biased region" description="Low complexity" evidence="1">
    <location>
        <begin position="256"/>
        <end position="270"/>
    </location>
</feature>
<reference evidence="2 3" key="1">
    <citation type="submission" date="2016-03" db="EMBL/GenBank/DDBJ databases">
        <title>Comparative genomics of the ectomycorrhizal sister species Rhizopogon vinicolor and Rhizopogon vesiculosus (Basidiomycota: Boletales) reveals a divergence of the mating type B locus.</title>
        <authorList>
            <person name="Mujic A.B."/>
            <person name="Kuo A."/>
            <person name="Tritt A."/>
            <person name="Lipzen A."/>
            <person name="Chen C."/>
            <person name="Johnson J."/>
            <person name="Sharma A."/>
            <person name="Barry K."/>
            <person name="Grigoriev I.V."/>
            <person name="Spatafora J.W."/>
        </authorList>
    </citation>
    <scope>NUCLEOTIDE SEQUENCE [LARGE SCALE GENOMIC DNA]</scope>
    <source>
        <strain evidence="2 3">AM-OR11-056</strain>
    </source>
</reference>
<proteinExistence type="predicted"/>
<feature type="compositionally biased region" description="Pro residues" evidence="1">
    <location>
        <begin position="32"/>
        <end position="43"/>
    </location>
</feature>
<feature type="compositionally biased region" description="Basic and acidic residues" evidence="1">
    <location>
        <begin position="353"/>
        <end position="372"/>
    </location>
</feature>
<feature type="region of interest" description="Disordered" evidence="1">
    <location>
        <begin position="11"/>
        <end position="49"/>
    </location>
</feature>
<dbReference type="Proteomes" id="UP000183567">
    <property type="component" value="Unassembled WGS sequence"/>
</dbReference>
<dbReference type="AlphaFoldDB" id="A0A1J8QVH1"/>